<evidence type="ECO:0000313" key="3">
    <source>
        <dbReference type="Proteomes" id="UP001399917"/>
    </source>
</evidence>
<feature type="transmembrane region" description="Helical" evidence="1">
    <location>
        <begin position="86"/>
        <end position="105"/>
    </location>
</feature>
<keyword evidence="1" id="KW-1133">Transmembrane helix</keyword>
<dbReference type="EMBL" id="BAABDF010000005">
    <property type="protein sequence ID" value="GAA3861443.1"/>
    <property type="molecule type" value="Genomic_DNA"/>
</dbReference>
<dbReference type="Proteomes" id="UP001399917">
    <property type="component" value="Unassembled WGS sequence"/>
</dbReference>
<name>A0ABP7K1V8_9RHOB</name>
<reference evidence="3" key="1">
    <citation type="journal article" date="2019" name="Int. J. Syst. Evol. Microbiol.">
        <title>The Global Catalogue of Microorganisms (GCM) 10K type strain sequencing project: providing services to taxonomists for standard genome sequencing and annotation.</title>
        <authorList>
            <consortium name="The Broad Institute Genomics Platform"/>
            <consortium name="The Broad Institute Genome Sequencing Center for Infectious Disease"/>
            <person name="Wu L."/>
            <person name="Ma J."/>
        </authorList>
    </citation>
    <scope>NUCLEOTIDE SEQUENCE [LARGE SCALE GENOMIC DNA]</scope>
    <source>
        <strain evidence="3">JCM 17190</strain>
    </source>
</reference>
<dbReference type="PANTHER" id="PTHR34980">
    <property type="entry name" value="INNER MEMBRANE PROTEIN-RELATED-RELATED"/>
    <property type="match status" value="1"/>
</dbReference>
<organism evidence="2 3">
    <name type="scientific">Celeribacter arenosi</name>
    <dbReference type="NCBI Taxonomy" id="792649"/>
    <lineage>
        <taxon>Bacteria</taxon>
        <taxon>Pseudomonadati</taxon>
        <taxon>Pseudomonadota</taxon>
        <taxon>Alphaproteobacteria</taxon>
        <taxon>Rhodobacterales</taxon>
        <taxon>Roseobacteraceae</taxon>
        <taxon>Celeribacter</taxon>
    </lineage>
</organism>
<dbReference type="PANTHER" id="PTHR34980:SF2">
    <property type="entry name" value="INNER MEMBRANE PROTEIN YHAH-RELATED"/>
    <property type="match status" value="1"/>
</dbReference>
<keyword evidence="1" id="KW-0812">Transmembrane</keyword>
<sequence>MKPLDAIRTCFKKFVTFEGRAQRSEFWWWALFVFLGGLVFGGIDTIFFGVPEVTGPSAGLFSLVCFLPGLSVWVRRLHDTNRSGWWVLLILLPLIGFLVLVFWAASRGTYGANRFGPDPLPDTYTT</sequence>
<dbReference type="InterPro" id="IPR008523">
    <property type="entry name" value="DUF805"/>
</dbReference>
<dbReference type="RefSeq" id="WP_344844418.1">
    <property type="nucleotide sequence ID" value="NZ_BAABDF010000005.1"/>
</dbReference>
<feature type="transmembrane region" description="Helical" evidence="1">
    <location>
        <begin position="26"/>
        <end position="50"/>
    </location>
</feature>
<proteinExistence type="predicted"/>
<keyword evidence="1" id="KW-0472">Membrane</keyword>
<keyword evidence="3" id="KW-1185">Reference proteome</keyword>
<comment type="caution">
    <text evidence="2">The sequence shown here is derived from an EMBL/GenBank/DDBJ whole genome shotgun (WGS) entry which is preliminary data.</text>
</comment>
<gene>
    <name evidence="2" type="ORF">GCM10022404_10170</name>
</gene>
<evidence type="ECO:0000256" key="1">
    <source>
        <dbReference type="SAM" id="Phobius"/>
    </source>
</evidence>
<evidence type="ECO:0000313" key="2">
    <source>
        <dbReference type="EMBL" id="GAA3861443.1"/>
    </source>
</evidence>
<feature type="transmembrane region" description="Helical" evidence="1">
    <location>
        <begin position="56"/>
        <end position="74"/>
    </location>
</feature>
<protein>
    <submittedName>
        <fullName evidence="2">DUF805 domain-containing protein</fullName>
    </submittedName>
</protein>
<accession>A0ABP7K1V8</accession>
<dbReference type="Pfam" id="PF05656">
    <property type="entry name" value="DUF805"/>
    <property type="match status" value="1"/>
</dbReference>